<organism evidence="2 3">
    <name type="scientific">Serratia phage Serbin</name>
    <dbReference type="NCBI Taxonomy" id="2562181"/>
    <lineage>
        <taxon>Viruses</taxon>
        <taxon>Duplodnaviria</taxon>
        <taxon>Heunggongvirae</taxon>
        <taxon>Uroviricota</taxon>
        <taxon>Caudoviricetes</taxon>
        <taxon>Serbinvirus</taxon>
        <taxon>Serbinvirus serbin</taxon>
    </lineage>
</organism>
<gene>
    <name evidence="2" type="ORF">CPT_Serbin_001</name>
</gene>
<evidence type="ECO:0000259" key="1">
    <source>
        <dbReference type="Pfam" id="PF11860"/>
    </source>
</evidence>
<proteinExistence type="predicted"/>
<evidence type="ECO:0000313" key="2">
    <source>
        <dbReference type="EMBL" id="QBQ72917.1"/>
    </source>
</evidence>
<feature type="domain" description="N-acetylmuramidase" evidence="1">
    <location>
        <begin position="14"/>
        <end position="185"/>
    </location>
</feature>
<protein>
    <submittedName>
        <fullName evidence="2">Endolysin</fullName>
    </submittedName>
</protein>
<dbReference type="EMBL" id="MK608336">
    <property type="protein sequence ID" value="QBQ72917.1"/>
    <property type="molecule type" value="Genomic_DNA"/>
</dbReference>
<reference evidence="2 3" key="1">
    <citation type="journal article" date="2019" name="Microbiol. Resour. Announc.">
        <title>Complete Genome Sequence of Serratia marcescens Siphophage Serbin.</title>
        <authorList>
            <person name="Williams E.A."/>
            <person name="Hopson H."/>
            <person name="Rodriguez A."/>
            <person name="Kongari R."/>
            <person name="Bonasera R."/>
            <person name="Hernandez-Morales A.C."/>
            <person name="Liu M."/>
        </authorList>
    </citation>
    <scope>NUCLEOTIDE SEQUENCE [LARGE SCALE GENOMIC DNA]</scope>
</reference>
<name>A0A482MGB5_9CAUD</name>
<sequence>MDFKAVALELDAEEAAIKAVAAVESNGNGFTVDAGMKVPKVLFERHVMYRQLANKFGSTRADALARQYPDLVNTSPGGYTSDEHGRLARATSIDRDCALSAASWGAFQIMGYHWKTLGYASLQEFINEMYTDQGQLNAFVKFIKADSRLLRALRNKEWSTFARIYNGPNYSKFNYDKKMALEYAKALA</sequence>
<dbReference type="Proteomes" id="UP000308339">
    <property type="component" value="Segment"/>
</dbReference>
<evidence type="ECO:0000313" key="3">
    <source>
        <dbReference type="Proteomes" id="UP000308339"/>
    </source>
</evidence>
<dbReference type="Pfam" id="PF11860">
    <property type="entry name" value="Muramidase"/>
    <property type="match status" value="1"/>
</dbReference>
<dbReference type="InterPro" id="IPR024408">
    <property type="entry name" value="Muramidase"/>
</dbReference>
<accession>A0A482MGB5</accession>
<keyword evidence="3" id="KW-1185">Reference proteome</keyword>